<reference evidence="5" key="1">
    <citation type="submission" date="2020-07" db="EMBL/GenBank/DDBJ databases">
        <title>Huge and variable diversity of episymbiotic CPR bacteria and DPANN archaea in groundwater ecosystems.</title>
        <authorList>
            <person name="He C.Y."/>
            <person name="Keren R."/>
            <person name="Whittaker M."/>
            <person name="Farag I.F."/>
            <person name="Doudna J."/>
            <person name="Cate J.H.D."/>
            <person name="Banfield J.F."/>
        </authorList>
    </citation>
    <scope>NUCLEOTIDE SEQUENCE</scope>
    <source>
        <strain evidence="5">NC_groundwater_580_Pr5_B-0.1um_64_19</strain>
    </source>
</reference>
<comment type="caution">
    <text evidence="5">The sequence shown here is derived from an EMBL/GenBank/DDBJ whole genome shotgun (WGS) entry which is preliminary data.</text>
</comment>
<evidence type="ECO:0000313" key="5">
    <source>
        <dbReference type="EMBL" id="MBI2678984.1"/>
    </source>
</evidence>
<dbReference type="CDD" id="cd00555">
    <property type="entry name" value="Maf"/>
    <property type="match status" value="1"/>
</dbReference>
<feature type="active site" description="Proton acceptor" evidence="4">
    <location>
        <position position="74"/>
    </location>
</feature>
<dbReference type="GO" id="GO:0047429">
    <property type="term" value="F:nucleoside triphosphate diphosphatase activity"/>
    <property type="evidence" value="ECO:0007669"/>
    <property type="project" value="UniProtKB-EC"/>
</dbReference>
<evidence type="ECO:0000256" key="2">
    <source>
        <dbReference type="ARBA" id="ARBA00022801"/>
    </source>
</evidence>
<dbReference type="HAMAP" id="MF_00528">
    <property type="entry name" value="Maf"/>
    <property type="match status" value="1"/>
</dbReference>
<dbReference type="EC" id="3.6.1.9" evidence="4"/>
<feature type="site" description="Important for substrate specificity" evidence="4">
    <location>
        <position position="161"/>
    </location>
</feature>
<comment type="catalytic activity">
    <reaction evidence="4">
        <text>UTP + H2O = UMP + diphosphate + H(+)</text>
        <dbReference type="Rhea" id="RHEA:29395"/>
        <dbReference type="ChEBI" id="CHEBI:15377"/>
        <dbReference type="ChEBI" id="CHEBI:15378"/>
        <dbReference type="ChEBI" id="CHEBI:33019"/>
        <dbReference type="ChEBI" id="CHEBI:46398"/>
        <dbReference type="ChEBI" id="CHEBI:57865"/>
        <dbReference type="EC" id="3.6.1.9"/>
    </reaction>
</comment>
<comment type="cofactor">
    <cofactor evidence="1 4">
        <name>a divalent metal cation</name>
        <dbReference type="ChEBI" id="CHEBI:60240"/>
    </cofactor>
</comment>
<dbReference type="EMBL" id="JACPNR010000011">
    <property type="protein sequence ID" value="MBI2678984.1"/>
    <property type="molecule type" value="Genomic_DNA"/>
</dbReference>
<name>A0A932AB42_9BACT</name>
<feature type="site" description="Important for substrate specificity" evidence="4">
    <location>
        <position position="75"/>
    </location>
</feature>
<dbReference type="PIRSF" id="PIRSF006305">
    <property type="entry name" value="Maf"/>
    <property type="match status" value="1"/>
</dbReference>
<evidence type="ECO:0000256" key="4">
    <source>
        <dbReference type="HAMAP-Rule" id="MF_00528"/>
    </source>
</evidence>
<keyword evidence="2 4" id="KW-0378">Hydrolase</keyword>
<keyword evidence="4" id="KW-0963">Cytoplasm</keyword>
<organism evidence="5 6">
    <name type="scientific">Candidatus Korobacter versatilis</name>
    <dbReference type="NCBI Taxonomy" id="658062"/>
    <lineage>
        <taxon>Bacteria</taxon>
        <taxon>Pseudomonadati</taxon>
        <taxon>Acidobacteriota</taxon>
        <taxon>Terriglobia</taxon>
        <taxon>Terriglobales</taxon>
        <taxon>Candidatus Korobacteraceae</taxon>
        <taxon>Candidatus Korobacter</taxon>
    </lineage>
</organism>
<evidence type="ECO:0000256" key="3">
    <source>
        <dbReference type="ARBA" id="ARBA00023080"/>
    </source>
</evidence>
<accession>A0A932AB42</accession>
<gene>
    <name evidence="5" type="primary">maf</name>
    <name evidence="5" type="ORF">HYX28_09405</name>
</gene>
<comment type="caution">
    <text evidence="4">Lacks conserved residue(s) required for the propagation of feature annotation.</text>
</comment>
<dbReference type="Proteomes" id="UP000779809">
    <property type="component" value="Unassembled WGS sequence"/>
</dbReference>
<keyword evidence="3 4" id="KW-0546">Nucleotide metabolism</keyword>
<evidence type="ECO:0000256" key="1">
    <source>
        <dbReference type="ARBA" id="ARBA00001968"/>
    </source>
</evidence>
<dbReference type="GO" id="GO:0005737">
    <property type="term" value="C:cytoplasm"/>
    <property type="evidence" value="ECO:0007669"/>
    <property type="project" value="UniProtKB-SubCell"/>
</dbReference>
<dbReference type="PANTHER" id="PTHR43213">
    <property type="entry name" value="BIFUNCTIONAL DTTP/UTP PYROPHOSPHATASE/METHYLTRANSFERASE PROTEIN-RELATED"/>
    <property type="match status" value="1"/>
</dbReference>
<dbReference type="PANTHER" id="PTHR43213:SF5">
    <property type="entry name" value="BIFUNCTIONAL DTTP_UTP PYROPHOSPHATASE_METHYLTRANSFERASE PROTEIN-RELATED"/>
    <property type="match status" value="1"/>
</dbReference>
<dbReference type="AlphaFoldDB" id="A0A932AB42"/>
<dbReference type="GO" id="GO:0009117">
    <property type="term" value="P:nucleotide metabolic process"/>
    <property type="evidence" value="ECO:0007669"/>
    <property type="project" value="UniProtKB-KW"/>
</dbReference>
<proteinExistence type="inferred from homology"/>
<dbReference type="SUPFAM" id="SSF52972">
    <property type="entry name" value="ITPase-like"/>
    <property type="match status" value="1"/>
</dbReference>
<comment type="similarity">
    <text evidence="4">Belongs to the Maf family. YhdE subfamily.</text>
</comment>
<comment type="function">
    <text evidence="4">Nucleoside triphosphate pyrophosphatase that hydrolyzes dTTP and UTP. May have a dual role in cell division arrest and in preventing the incorporation of modified nucleotides into cellular nucleic acids.</text>
</comment>
<dbReference type="InterPro" id="IPR003697">
    <property type="entry name" value="Maf-like"/>
</dbReference>
<dbReference type="InterPro" id="IPR029001">
    <property type="entry name" value="ITPase-like_fam"/>
</dbReference>
<evidence type="ECO:0000313" key="6">
    <source>
        <dbReference type="Proteomes" id="UP000779809"/>
    </source>
</evidence>
<dbReference type="Gene3D" id="3.90.950.10">
    <property type="match status" value="1"/>
</dbReference>
<comment type="catalytic activity">
    <reaction evidence="4">
        <text>dTTP + H2O = dTMP + diphosphate + H(+)</text>
        <dbReference type="Rhea" id="RHEA:28534"/>
        <dbReference type="ChEBI" id="CHEBI:15377"/>
        <dbReference type="ChEBI" id="CHEBI:15378"/>
        <dbReference type="ChEBI" id="CHEBI:33019"/>
        <dbReference type="ChEBI" id="CHEBI:37568"/>
        <dbReference type="ChEBI" id="CHEBI:63528"/>
        <dbReference type="EC" id="3.6.1.9"/>
    </reaction>
</comment>
<comment type="subcellular location">
    <subcellularLocation>
        <location evidence="4">Cytoplasm</location>
    </subcellularLocation>
</comment>
<sequence length="196" mass="21185">MQNGAASPLILASASPRRAELLRAAGIAFRVEASNLEEARESGETPRAYAERLARDKARVVAQRFPGQPVLAADTIVVLRNGVDDAVLEKPADAADAARMLRHLSGRAHEVTTAVCLLAQGEEQVRSETTRVLFRRIETEEILAYIATGEPMDKAGAYAIQGGAARWVDKIEGDYENVVGLPVALVRRMLQAAELL</sequence>
<dbReference type="NCBIfam" id="TIGR00172">
    <property type="entry name" value="maf"/>
    <property type="match status" value="1"/>
</dbReference>
<dbReference type="Pfam" id="PF02545">
    <property type="entry name" value="Maf"/>
    <property type="match status" value="1"/>
</dbReference>
<protein>
    <recommendedName>
        <fullName evidence="4">dTTP/UTP pyrophosphatase</fullName>
        <shortName evidence="4">dTTPase/UTPase</shortName>
        <ecNumber evidence="4">3.6.1.9</ecNumber>
    </recommendedName>
    <alternativeName>
        <fullName evidence="4">Nucleoside triphosphate pyrophosphatase</fullName>
    </alternativeName>
    <alternativeName>
        <fullName evidence="4">Nucleotide pyrophosphatase</fullName>
        <shortName evidence="4">Nucleotide PPase</shortName>
    </alternativeName>
</protein>
<feature type="site" description="Important for substrate specificity" evidence="4">
    <location>
        <position position="17"/>
    </location>
</feature>